<dbReference type="Pfam" id="PF23477">
    <property type="entry name" value="zf_Tbcl_2"/>
    <property type="match status" value="2"/>
</dbReference>
<feature type="domain" description="CxxC-x17-CxxC" evidence="2">
    <location>
        <begin position="32"/>
        <end position="66"/>
    </location>
</feature>
<gene>
    <name evidence="3" type="ORF">AUJ35_02955</name>
</gene>
<protein>
    <recommendedName>
        <fullName evidence="2">CxxC-x17-CxxC domain-containing protein</fullName>
    </recommendedName>
</protein>
<evidence type="ECO:0000313" key="3">
    <source>
        <dbReference type="EMBL" id="OIO07019.1"/>
    </source>
</evidence>
<dbReference type="InterPro" id="IPR026363">
    <property type="entry name" value="CxxC-x17-CxxC_dom"/>
</dbReference>
<feature type="compositionally biased region" description="Basic and acidic residues" evidence="1">
    <location>
        <begin position="1"/>
        <end position="11"/>
    </location>
</feature>
<feature type="domain" description="CxxC-x17-CxxC" evidence="2">
    <location>
        <begin position="84"/>
        <end position="118"/>
    </location>
</feature>
<dbReference type="NCBIfam" id="TIGR04272">
    <property type="entry name" value="cxxc_cxxc_Mbark"/>
    <property type="match status" value="2"/>
</dbReference>
<evidence type="ECO:0000259" key="2">
    <source>
        <dbReference type="Pfam" id="PF23477"/>
    </source>
</evidence>
<reference evidence="3 4" key="1">
    <citation type="journal article" date="2016" name="Environ. Microbiol.">
        <title>Genomic resolution of a cold subsurface aquifer community provides metabolic insights for novel microbes adapted to high CO concentrations.</title>
        <authorList>
            <person name="Probst A.J."/>
            <person name="Castelle C.J."/>
            <person name="Singh A."/>
            <person name="Brown C.T."/>
            <person name="Anantharaman K."/>
            <person name="Sharon I."/>
            <person name="Hug L.A."/>
            <person name="Burstein D."/>
            <person name="Emerson J.B."/>
            <person name="Thomas B.C."/>
            <person name="Banfield J.F."/>
        </authorList>
    </citation>
    <scope>NUCLEOTIDE SEQUENCE [LARGE SCALE GENOMIC DNA]</scope>
    <source>
        <strain evidence="3">CG1_02_41_21</strain>
    </source>
</reference>
<feature type="region of interest" description="Disordered" evidence="1">
    <location>
        <begin position="1"/>
        <end position="33"/>
    </location>
</feature>
<evidence type="ECO:0000313" key="4">
    <source>
        <dbReference type="Proteomes" id="UP000182860"/>
    </source>
</evidence>
<sequence>MGNFNRGDKFSGKKRFGGDRGFGQGDRSERPTMHRATCAECGKSCEVPFRPSGDKPVFCSDCFGRKEGGNNNRFERRDSGHSDKQMFQAVCDKCHKNCEVPFRPTGDKPVFCSDCFGKGEKNNGGGNTAINHDQYKKQFETLNAKLDSILKMLPLQTSTREITKEEKPAAETIKKIIKKKTIKKITAKKKKK</sequence>
<dbReference type="EMBL" id="MNUV01000053">
    <property type="protein sequence ID" value="OIO07019.1"/>
    <property type="molecule type" value="Genomic_DNA"/>
</dbReference>
<dbReference type="SUPFAM" id="SSF48695">
    <property type="entry name" value="Multiheme cytochromes"/>
    <property type="match status" value="1"/>
</dbReference>
<dbReference type="Proteomes" id="UP000182860">
    <property type="component" value="Unassembled WGS sequence"/>
</dbReference>
<evidence type="ECO:0000256" key="1">
    <source>
        <dbReference type="SAM" id="MobiDB-lite"/>
    </source>
</evidence>
<organism evidence="3 4">
    <name type="scientific">Candidatus Falkowbacteria bacterium CG1_02_41_21</name>
    <dbReference type="NCBI Taxonomy" id="1805147"/>
    <lineage>
        <taxon>Bacteria</taxon>
        <taxon>Candidatus Falkowiibacteriota</taxon>
    </lineage>
</organism>
<name>A0A1J4T7Y4_9BACT</name>
<dbReference type="InterPro" id="IPR036280">
    <property type="entry name" value="Multihaem_cyt_sf"/>
</dbReference>
<proteinExistence type="predicted"/>
<comment type="caution">
    <text evidence="3">The sequence shown here is derived from an EMBL/GenBank/DDBJ whole genome shotgun (WGS) entry which is preliminary data.</text>
</comment>
<dbReference type="AlphaFoldDB" id="A0A1J4T7Y4"/>
<accession>A0A1J4T7Y4</accession>